<name>A0AAD5X577_9FUNG</name>
<sequence length="264" mass="28037">MKVSTLLLAVAAASFTTVMAAPAPEPGYKVIVTKKVSSSPKKVVVYKKPASTTKKVYVVKKPASSSAKKVVVVKKPASSSYGGKKVVVVKKPASSGGKKTTVVKKPTTSYGSAPTTWQSTCVSLHNKARQSVNRQYGDNMPNLTWDQNLANGACGCAQKNANANTLAHCAGAGENLWKSSKKVDSTYAAKGALYSWVDEEKPYYGAGQDIQRGGTGEFGHYTQVVWGGTKRVGCCVRQGNYGTVVNCHYDPPGNWVGESAYGRK</sequence>
<evidence type="ECO:0000259" key="2">
    <source>
        <dbReference type="SMART" id="SM00198"/>
    </source>
</evidence>
<dbReference type="InterPro" id="IPR018244">
    <property type="entry name" value="Allrgn_V5/Tpx1_CS"/>
</dbReference>
<organism evidence="3 4">
    <name type="scientific">Rhizophlyctis rosea</name>
    <dbReference type="NCBI Taxonomy" id="64517"/>
    <lineage>
        <taxon>Eukaryota</taxon>
        <taxon>Fungi</taxon>
        <taxon>Fungi incertae sedis</taxon>
        <taxon>Chytridiomycota</taxon>
        <taxon>Chytridiomycota incertae sedis</taxon>
        <taxon>Chytridiomycetes</taxon>
        <taxon>Rhizophlyctidales</taxon>
        <taxon>Rhizophlyctidaceae</taxon>
        <taxon>Rhizophlyctis</taxon>
    </lineage>
</organism>
<proteinExistence type="predicted"/>
<dbReference type="Proteomes" id="UP001212841">
    <property type="component" value="Unassembled WGS sequence"/>
</dbReference>
<feature type="domain" description="SCP" evidence="2">
    <location>
        <begin position="116"/>
        <end position="257"/>
    </location>
</feature>
<dbReference type="AlphaFoldDB" id="A0AAD5X577"/>
<feature type="chain" id="PRO_5042165048" description="SCP domain-containing protein" evidence="1">
    <location>
        <begin position="21"/>
        <end position="264"/>
    </location>
</feature>
<dbReference type="Gene3D" id="3.40.33.10">
    <property type="entry name" value="CAP"/>
    <property type="match status" value="1"/>
</dbReference>
<comment type="caution">
    <text evidence="3">The sequence shown here is derived from an EMBL/GenBank/DDBJ whole genome shotgun (WGS) entry which is preliminary data.</text>
</comment>
<gene>
    <name evidence="3" type="ORF">HK097_006264</name>
</gene>
<dbReference type="SMART" id="SM00198">
    <property type="entry name" value="SCP"/>
    <property type="match status" value="1"/>
</dbReference>
<dbReference type="SUPFAM" id="SSF55797">
    <property type="entry name" value="PR-1-like"/>
    <property type="match status" value="1"/>
</dbReference>
<dbReference type="PRINTS" id="PR00837">
    <property type="entry name" value="V5TPXLIKE"/>
</dbReference>
<dbReference type="EMBL" id="JADGJD010000294">
    <property type="protein sequence ID" value="KAJ3052443.1"/>
    <property type="molecule type" value="Genomic_DNA"/>
</dbReference>
<keyword evidence="4" id="KW-1185">Reference proteome</keyword>
<keyword evidence="1" id="KW-0732">Signal</keyword>
<evidence type="ECO:0000313" key="4">
    <source>
        <dbReference type="Proteomes" id="UP001212841"/>
    </source>
</evidence>
<dbReference type="GO" id="GO:0005576">
    <property type="term" value="C:extracellular region"/>
    <property type="evidence" value="ECO:0007669"/>
    <property type="project" value="InterPro"/>
</dbReference>
<dbReference type="InterPro" id="IPR014044">
    <property type="entry name" value="CAP_dom"/>
</dbReference>
<evidence type="ECO:0000313" key="3">
    <source>
        <dbReference type="EMBL" id="KAJ3052443.1"/>
    </source>
</evidence>
<protein>
    <recommendedName>
        <fullName evidence="2">SCP domain-containing protein</fullName>
    </recommendedName>
</protein>
<feature type="signal peptide" evidence="1">
    <location>
        <begin position="1"/>
        <end position="20"/>
    </location>
</feature>
<dbReference type="InterPro" id="IPR001283">
    <property type="entry name" value="CRISP-related"/>
</dbReference>
<accession>A0AAD5X577</accession>
<dbReference type="PANTHER" id="PTHR10334">
    <property type="entry name" value="CYSTEINE-RICH SECRETORY PROTEIN-RELATED"/>
    <property type="match status" value="1"/>
</dbReference>
<reference evidence="3" key="1">
    <citation type="submission" date="2020-05" db="EMBL/GenBank/DDBJ databases">
        <title>Phylogenomic resolution of chytrid fungi.</title>
        <authorList>
            <person name="Stajich J.E."/>
            <person name="Amses K."/>
            <person name="Simmons R."/>
            <person name="Seto K."/>
            <person name="Myers J."/>
            <person name="Bonds A."/>
            <person name="Quandt C.A."/>
            <person name="Barry K."/>
            <person name="Liu P."/>
            <person name="Grigoriev I."/>
            <person name="Longcore J.E."/>
            <person name="James T.Y."/>
        </authorList>
    </citation>
    <scope>NUCLEOTIDE SEQUENCE</scope>
    <source>
        <strain evidence="3">JEL0318</strain>
    </source>
</reference>
<evidence type="ECO:0000256" key="1">
    <source>
        <dbReference type="SAM" id="SignalP"/>
    </source>
</evidence>
<dbReference type="InterPro" id="IPR035940">
    <property type="entry name" value="CAP_sf"/>
</dbReference>
<dbReference type="PROSITE" id="PS01010">
    <property type="entry name" value="CRISP_2"/>
    <property type="match status" value="1"/>
</dbReference>
<dbReference type="Pfam" id="PF00188">
    <property type="entry name" value="CAP"/>
    <property type="match status" value="1"/>
</dbReference>
<dbReference type="PROSITE" id="PS01009">
    <property type="entry name" value="CRISP_1"/>
    <property type="match status" value="1"/>
</dbReference>